<protein>
    <submittedName>
        <fullName evidence="1">Uncharacterized protein</fullName>
    </submittedName>
</protein>
<name>A0A397U920_9GLOM</name>
<dbReference type="EMBL" id="QKWP01002319">
    <property type="protein sequence ID" value="RIB03803.1"/>
    <property type="molecule type" value="Genomic_DNA"/>
</dbReference>
<gene>
    <name evidence="1" type="ORF">C2G38_740666</name>
</gene>
<dbReference type="Proteomes" id="UP000266673">
    <property type="component" value="Unassembled WGS sequence"/>
</dbReference>
<dbReference type="OrthoDB" id="2482312at2759"/>
<dbReference type="AlphaFoldDB" id="A0A397U920"/>
<dbReference type="Gene3D" id="1.25.40.10">
    <property type="entry name" value="Tetratricopeptide repeat domain"/>
    <property type="match status" value="1"/>
</dbReference>
<accession>A0A397U920</accession>
<evidence type="ECO:0000313" key="1">
    <source>
        <dbReference type="EMBL" id="RIB03803.1"/>
    </source>
</evidence>
<sequence length="214" mass="24332">MGYPNATWDPGCCDRNGTDMIKDENKAVLLHEKKEYVNTMYKFGYHYGSKRSVKKNGVGVKIDIQKALDYHQKSAEDRKSTRCYESIEAACVAWIKKVRLFKTQNNETKCENQKIKMSSCNALNNNAKINKELGLSNNHLQEMCGAWMDKVALIKDPPSLKKHACEVGDSIRMKKCKDNGNSPSFSNNKAENLKVNGMIMYNRKVKSNCGYSLR</sequence>
<evidence type="ECO:0000313" key="2">
    <source>
        <dbReference type="Proteomes" id="UP000266673"/>
    </source>
</evidence>
<dbReference type="InterPro" id="IPR011990">
    <property type="entry name" value="TPR-like_helical_dom_sf"/>
</dbReference>
<organism evidence="1 2">
    <name type="scientific">Gigaspora rosea</name>
    <dbReference type="NCBI Taxonomy" id="44941"/>
    <lineage>
        <taxon>Eukaryota</taxon>
        <taxon>Fungi</taxon>
        <taxon>Fungi incertae sedis</taxon>
        <taxon>Mucoromycota</taxon>
        <taxon>Glomeromycotina</taxon>
        <taxon>Glomeromycetes</taxon>
        <taxon>Diversisporales</taxon>
        <taxon>Gigasporaceae</taxon>
        <taxon>Gigaspora</taxon>
    </lineage>
</organism>
<comment type="caution">
    <text evidence="1">The sequence shown here is derived from an EMBL/GenBank/DDBJ whole genome shotgun (WGS) entry which is preliminary data.</text>
</comment>
<keyword evidence="2" id="KW-1185">Reference proteome</keyword>
<proteinExistence type="predicted"/>
<reference evidence="1 2" key="1">
    <citation type="submission" date="2018-06" db="EMBL/GenBank/DDBJ databases">
        <title>Comparative genomics reveals the genomic features of Rhizophagus irregularis, R. cerebriforme, R. diaphanum and Gigaspora rosea, and their symbiotic lifestyle signature.</title>
        <authorList>
            <person name="Morin E."/>
            <person name="San Clemente H."/>
            <person name="Chen E.C.H."/>
            <person name="De La Providencia I."/>
            <person name="Hainaut M."/>
            <person name="Kuo A."/>
            <person name="Kohler A."/>
            <person name="Murat C."/>
            <person name="Tang N."/>
            <person name="Roy S."/>
            <person name="Loubradou J."/>
            <person name="Henrissat B."/>
            <person name="Grigoriev I.V."/>
            <person name="Corradi N."/>
            <person name="Roux C."/>
            <person name="Martin F.M."/>
        </authorList>
    </citation>
    <scope>NUCLEOTIDE SEQUENCE [LARGE SCALE GENOMIC DNA]</scope>
    <source>
        <strain evidence="1 2">DAOM 194757</strain>
    </source>
</reference>